<evidence type="ECO:0000313" key="3">
    <source>
        <dbReference type="EMBL" id="UUD66171.1"/>
    </source>
</evidence>
<feature type="domain" description="DUF637" evidence="2">
    <location>
        <begin position="109"/>
        <end position="259"/>
    </location>
</feature>
<dbReference type="Pfam" id="PF04830">
    <property type="entry name" value="DUF637"/>
    <property type="match status" value="1"/>
</dbReference>
<protein>
    <submittedName>
        <fullName evidence="3">DUF637 domain-containing protein</fullName>
    </submittedName>
</protein>
<accession>A0ABY5JDL1</accession>
<organism evidence="3 4">
    <name type="scientific">Phytopseudomonas seleniipraecipitans</name>
    <dbReference type="NCBI Taxonomy" id="640205"/>
    <lineage>
        <taxon>Bacteria</taxon>
        <taxon>Pseudomonadati</taxon>
        <taxon>Pseudomonadota</taxon>
        <taxon>Gammaproteobacteria</taxon>
        <taxon>Pseudomonadales</taxon>
        <taxon>Pseudomonadaceae</taxon>
        <taxon>Phytopseudomonas</taxon>
    </lineage>
</organism>
<evidence type="ECO:0000256" key="1">
    <source>
        <dbReference type="SAM" id="Phobius"/>
    </source>
</evidence>
<keyword evidence="1" id="KW-0472">Membrane</keyword>
<feature type="transmembrane region" description="Helical" evidence="1">
    <location>
        <begin position="47"/>
        <end position="65"/>
    </location>
</feature>
<dbReference type="Proteomes" id="UP000887421">
    <property type="component" value="Chromosome"/>
</dbReference>
<evidence type="ECO:0000313" key="4">
    <source>
        <dbReference type="Proteomes" id="UP000887421"/>
    </source>
</evidence>
<sequence length="271" mass="26711">MNLSPFLTDPQLAWLKAAEQRGDVDWHRVKEIHDSFKYSHSKYSHSGLGGGAAIVIAIIVAYFTAGAASGLVASGASTAGASAAATGAGGAWAAGTGAALQGVGWANLAATTVLTGAASNAAISTINNRGNLSAIYKDVTSSDAVKGYAVAGVTAGLTAGLYDGWTGTETTSSSASNAVGGSGTLANSGSVATSGGLSSATGVGQFAANQALQNGTSAILNKALGREGSLDEALQATLANTFAAAGFNLVGKTSRDYREKGTDLFLAHGNC</sequence>
<keyword evidence="4" id="KW-1185">Reference proteome</keyword>
<dbReference type="EMBL" id="CP076114">
    <property type="protein sequence ID" value="UUD66171.1"/>
    <property type="molecule type" value="Genomic_DNA"/>
</dbReference>
<dbReference type="InterPro" id="IPR006915">
    <property type="entry name" value="DUF637_hemagglutn_put"/>
</dbReference>
<keyword evidence="1" id="KW-1133">Transmembrane helix</keyword>
<evidence type="ECO:0000259" key="2">
    <source>
        <dbReference type="Pfam" id="PF04830"/>
    </source>
</evidence>
<name>A0ABY5JDL1_9GAMM</name>
<proteinExistence type="predicted"/>
<gene>
    <name evidence="3" type="ORF">D16iCDA_11790</name>
</gene>
<keyword evidence="1" id="KW-0812">Transmembrane</keyword>
<reference evidence="3" key="1">
    <citation type="submission" date="2021-05" db="EMBL/GenBank/DDBJ databases">
        <title>Complete genome sequence of Pseudomonas seleniipraecipitans strain D1-6.</title>
        <authorList>
            <person name="Lafi F."/>
            <person name="Eida A."/>
            <person name="Alam I."/>
            <person name="Hert H."/>
            <person name="Saad M."/>
        </authorList>
    </citation>
    <scope>NUCLEOTIDE SEQUENCE</scope>
    <source>
        <strain evidence="3">D1-6</strain>
    </source>
</reference>